<gene>
    <name evidence="2" type="ORF">PHACADRAFT_196092</name>
</gene>
<dbReference type="HOGENOM" id="CLU_649089_0_0_1"/>
<dbReference type="RefSeq" id="XP_007396343.1">
    <property type="nucleotide sequence ID" value="XM_007396281.1"/>
</dbReference>
<protein>
    <recommendedName>
        <fullName evidence="4">F-box domain-containing protein</fullName>
    </recommendedName>
</protein>
<dbReference type="Proteomes" id="UP000008370">
    <property type="component" value="Unassembled WGS sequence"/>
</dbReference>
<organism evidence="2 3">
    <name type="scientific">Phanerochaete carnosa (strain HHB-10118-sp)</name>
    <name type="common">White-rot fungus</name>
    <name type="synonym">Peniophora carnosa</name>
    <dbReference type="NCBI Taxonomy" id="650164"/>
    <lineage>
        <taxon>Eukaryota</taxon>
        <taxon>Fungi</taxon>
        <taxon>Dikarya</taxon>
        <taxon>Basidiomycota</taxon>
        <taxon>Agaricomycotina</taxon>
        <taxon>Agaricomycetes</taxon>
        <taxon>Polyporales</taxon>
        <taxon>Phanerochaetaceae</taxon>
        <taxon>Phanerochaete</taxon>
    </lineage>
</organism>
<dbReference type="InParanoid" id="K5VWV6"/>
<name>K5VWV6_PHACS</name>
<accession>K5VWV6</accession>
<evidence type="ECO:0000313" key="2">
    <source>
        <dbReference type="EMBL" id="EKM56043.1"/>
    </source>
</evidence>
<reference evidence="2 3" key="1">
    <citation type="journal article" date="2012" name="BMC Genomics">
        <title>Comparative genomics of the white-rot fungi, Phanerochaete carnosa and P. chrysosporium, to elucidate the genetic basis of the distinct wood types they colonize.</title>
        <authorList>
            <person name="Suzuki H."/>
            <person name="MacDonald J."/>
            <person name="Syed K."/>
            <person name="Salamov A."/>
            <person name="Hori C."/>
            <person name="Aerts A."/>
            <person name="Henrissat B."/>
            <person name="Wiebenga A."/>
            <person name="vanKuyk P.A."/>
            <person name="Barry K."/>
            <person name="Lindquist E."/>
            <person name="LaButti K."/>
            <person name="Lapidus A."/>
            <person name="Lucas S."/>
            <person name="Coutinho P."/>
            <person name="Gong Y."/>
            <person name="Samejima M."/>
            <person name="Mahadevan R."/>
            <person name="Abou-Zaid M."/>
            <person name="de Vries R.P."/>
            <person name="Igarashi K."/>
            <person name="Yadav J.S."/>
            <person name="Grigoriev I.V."/>
            <person name="Master E.R."/>
        </authorList>
    </citation>
    <scope>NUCLEOTIDE SEQUENCE [LARGE SCALE GENOMIC DNA]</scope>
    <source>
        <strain evidence="2 3">HHB-10118-sp</strain>
    </source>
</reference>
<evidence type="ECO:0008006" key="4">
    <source>
        <dbReference type="Google" id="ProtNLM"/>
    </source>
</evidence>
<evidence type="ECO:0000256" key="1">
    <source>
        <dbReference type="SAM" id="MobiDB-lite"/>
    </source>
</evidence>
<dbReference type="AlphaFoldDB" id="K5VWV6"/>
<dbReference type="GeneID" id="18911122"/>
<dbReference type="OrthoDB" id="2751422at2759"/>
<sequence>MSENTYQGADKGEGGVASGAGLYGICDEMRTVSHSLEPGDISCVFPREIVDFIIDHLGQLKFRGVLQKCCLVCRAWVPRVRLHLFRRVTIYVEGPGDFTGSQQSILGEFSAFLSQAPPSVTHNIHTLHISGYARPAVFLTSIWNAAVKLPSLHTLRTSLLRIVGRIEHQDAIHSFTSLQLNDHTDINDLCTFLDLLLLSSNLAAFKSSPTAHGYRCPAYDYPPQKFSPPSAGMGLRSLMLNTSDMIYLFADRLFPIVSENTLTSLSLSCLVTNKQTDTRNVGKLIRHAHQTLEHISLKLSPPPADRGTLAEACSTALVDAVPAGTRELACTGLNLDLCTSLVSFDLDLSSTSTFVLLFAHTLFKEFFSRHPEHVRILRFIVIHTCSLDDIKELDQTLQHMPSDSSTRVHLSWGSHGKSRKSRKSEAITPEERDAFVEAMPSLHARGQLYFHPDDDSDSSVPWDACAEVDCE</sequence>
<evidence type="ECO:0000313" key="3">
    <source>
        <dbReference type="Proteomes" id="UP000008370"/>
    </source>
</evidence>
<dbReference type="KEGG" id="pco:PHACADRAFT_196092"/>
<feature type="region of interest" description="Disordered" evidence="1">
    <location>
        <begin position="401"/>
        <end position="430"/>
    </location>
</feature>
<proteinExistence type="predicted"/>
<dbReference type="EMBL" id="JH930472">
    <property type="protein sequence ID" value="EKM56043.1"/>
    <property type="molecule type" value="Genomic_DNA"/>
</dbReference>
<keyword evidence="3" id="KW-1185">Reference proteome</keyword>